<dbReference type="InterPro" id="IPR037066">
    <property type="entry name" value="Plug_dom_sf"/>
</dbReference>
<evidence type="ECO:0000256" key="2">
    <source>
        <dbReference type="ARBA" id="ARBA00023136"/>
    </source>
</evidence>
<dbReference type="AlphaFoldDB" id="A0A3N4QAU2"/>
<evidence type="ECO:0000256" key="4">
    <source>
        <dbReference type="PROSITE-ProRule" id="PRU01360"/>
    </source>
</evidence>
<dbReference type="SUPFAM" id="SSF49464">
    <property type="entry name" value="Carboxypeptidase regulatory domain-like"/>
    <property type="match status" value="1"/>
</dbReference>
<evidence type="ECO:0000313" key="8">
    <source>
        <dbReference type="Proteomes" id="UP000278351"/>
    </source>
</evidence>
<dbReference type="Pfam" id="PF07715">
    <property type="entry name" value="Plug"/>
    <property type="match status" value="1"/>
</dbReference>
<dbReference type="InterPro" id="IPR023997">
    <property type="entry name" value="TonB-dep_OMP_SusC/RagA_CS"/>
</dbReference>
<evidence type="ECO:0000259" key="6">
    <source>
        <dbReference type="Pfam" id="PF07715"/>
    </source>
</evidence>
<gene>
    <name evidence="7" type="ORF">EGT74_17725</name>
</gene>
<protein>
    <submittedName>
        <fullName evidence="7">SusC/RagA family TonB-linked outer membrane protein</fullName>
    </submittedName>
</protein>
<dbReference type="Gene3D" id="2.60.40.1120">
    <property type="entry name" value="Carboxypeptidase-like, regulatory domain"/>
    <property type="match status" value="1"/>
</dbReference>
<dbReference type="Gene3D" id="2.170.130.10">
    <property type="entry name" value="TonB-dependent receptor, plug domain"/>
    <property type="match status" value="1"/>
</dbReference>
<keyword evidence="2 4" id="KW-0472">Membrane</keyword>
<name>A0A3N4QAU2_9BACT</name>
<dbReference type="Pfam" id="PF13715">
    <property type="entry name" value="CarbopepD_reg_2"/>
    <property type="match status" value="1"/>
</dbReference>
<keyword evidence="4" id="KW-0812">Transmembrane</keyword>
<evidence type="ECO:0000256" key="1">
    <source>
        <dbReference type="ARBA" id="ARBA00022448"/>
    </source>
</evidence>
<keyword evidence="1 4" id="KW-0813">Transport</keyword>
<dbReference type="InterPro" id="IPR012910">
    <property type="entry name" value="Plug_dom"/>
</dbReference>
<dbReference type="PROSITE" id="PS52016">
    <property type="entry name" value="TONB_DEPENDENT_REC_3"/>
    <property type="match status" value="1"/>
</dbReference>
<feature type="domain" description="Secretin/TonB short N-terminal" evidence="5">
    <location>
        <begin position="68"/>
        <end position="108"/>
    </location>
</feature>
<sequence>MKKTHRTCGLPYRPAITQCIKVMKITFLLLLACLQLQAGFSQRRISLRFDQASLKDALRMIEQRSSFRFIYNDDLLPPDKQVTLSVHNAKVEEVLTRVLEGTPLSFTLKSPELVVIGPHEPGAMRYLIVRGTVKDTSGAPLVGAIVRQKNGPGGTTTSETGAFELNVPEGATLIFSLIGYEPQELAAAATPMDVRLKVSASALEQVVVVGYGSDTRRKLVTAVSTIKTDKMTTLPFSNMADALAGRAPGVITMSSGGEPGVGSARIAVRGGSGPDRGGPLFVIDNVVSSRFDFQNLQPQDIEAISILKDGGATAVYGARGANGIILVTTKRGRAGKVSINFGVLTEFSKPTVLPKRVNAYNFALAQNAAAAADNQPAVYSPGRLDTILNKKDPYVWQDNDWYDMTLRNYTPQTKYSLDVSGGSDKTTYFLSLAYFNQHSNYKTDVTGFKRYNARASVTQHFDKQGITASANMYATLTNNGFPGASAFEIWSHLQNSPPFKMAYNKDGTYAAGVDHPLVDIDPRSGYRRDEFRNVNGNLTLDWQVPWVKGLKAGVLGYYKIEDRFRKGWYTRAPQFDNLGIEQYRTPPSLDEISDRSQSTTLQARIEYQRSFRKHAVNVLALYEESEDMAEQLSARRINFPSSAVDQLFAGSNNGLVNGGSAAEGGRRGYVGRLKYDYDARYIIEGSFRYDGSDRFPRERNSKWGFFPSLSLGWVASDEEFFPFKKIFDQFKLRYTIATVGNDDVRDPAGNAVRFPYLLNSYSLIENAYVVGGNPMIGFREGSLVDRFVLSWYSTRDYNTGLDFALLRNRLSGSVDYFYKRTTGYIINSAARYTTPLGTGLPYASSNSAFRRHGMEFQLNYADRAGKDFQYQVGGNLTMYNELWERDDSEDSVSLKNPKNRRTHATFVWGNGLHNQGYYQSVDDIINHPRYTPGGQLTPGDIRYEDTNGDGKIDGNDATRIGKQRFPALTFGMNMSATWKAFSVEMLWQGTGTRTVRLQGSLTAYSANFLVYDFQRDFWTPDNREARFPRQALSSDRNGNNNYAPGGTASDFWLYDARYLRLKSLRIAFDAKKQFPRQLAFLNSCLVTLNGTNLLTFSPVKDYFDPETSDESNYGYPVQKVYSVGLNIGF</sequence>
<dbReference type="InterPro" id="IPR023996">
    <property type="entry name" value="TonB-dep_OMP_SusC/RagA"/>
</dbReference>
<keyword evidence="3 4" id="KW-0998">Cell outer membrane</keyword>
<dbReference type="NCBIfam" id="TIGR04056">
    <property type="entry name" value="OMP_RagA_SusC"/>
    <property type="match status" value="1"/>
</dbReference>
<accession>A0A3N4QAU2</accession>
<evidence type="ECO:0000313" key="7">
    <source>
        <dbReference type="EMBL" id="RPE08864.1"/>
    </source>
</evidence>
<dbReference type="GO" id="GO:0009279">
    <property type="term" value="C:cell outer membrane"/>
    <property type="evidence" value="ECO:0007669"/>
    <property type="project" value="UniProtKB-SubCell"/>
</dbReference>
<feature type="domain" description="TonB-dependent receptor plug" evidence="6">
    <location>
        <begin position="217"/>
        <end position="324"/>
    </location>
</feature>
<comment type="caution">
    <text evidence="7">The sequence shown here is derived from an EMBL/GenBank/DDBJ whole genome shotgun (WGS) entry which is preliminary data.</text>
</comment>
<organism evidence="7 8">
    <name type="scientific">Chitinophaga lutea</name>
    <dbReference type="NCBI Taxonomy" id="2488634"/>
    <lineage>
        <taxon>Bacteria</taxon>
        <taxon>Pseudomonadati</taxon>
        <taxon>Bacteroidota</taxon>
        <taxon>Chitinophagia</taxon>
        <taxon>Chitinophagales</taxon>
        <taxon>Chitinophagaceae</taxon>
        <taxon>Chitinophaga</taxon>
    </lineage>
</organism>
<proteinExistence type="inferred from homology"/>
<reference evidence="7 8" key="1">
    <citation type="submission" date="2018-11" db="EMBL/GenBank/DDBJ databases">
        <title>Chitinophaga lutea sp.nov., isolate from arsenic contaminated soil.</title>
        <authorList>
            <person name="Zong Y."/>
        </authorList>
    </citation>
    <scope>NUCLEOTIDE SEQUENCE [LARGE SCALE GENOMIC DNA]</scope>
    <source>
        <strain evidence="7 8">ZY74</strain>
    </source>
</reference>
<dbReference type="InterPro" id="IPR039426">
    <property type="entry name" value="TonB-dep_rcpt-like"/>
</dbReference>
<dbReference type="Pfam" id="PF07660">
    <property type="entry name" value="STN"/>
    <property type="match status" value="1"/>
</dbReference>
<comment type="subcellular location">
    <subcellularLocation>
        <location evidence="4">Cell outer membrane</location>
        <topology evidence="4">Multi-pass membrane protein</topology>
    </subcellularLocation>
</comment>
<keyword evidence="4" id="KW-1134">Transmembrane beta strand</keyword>
<evidence type="ECO:0000259" key="5">
    <source>
        <dbReference type="Pfam" id="PF07660"/>
    </source>
</evidence>
<evidence type="ECO:0000256" key="3">
    <source>
        <dbReference type="ARBA" id="ARBA00023237"/>
    </source>
</evidence>
<dbReference type="InterPro" id="IPR008969">
    <property type="entry name" value="CarboxyPept-like_regulatory"/>
</dbReference>
<dbReference type="SUPFAM" id="SSF56935">
    <property type="entry name" value="Porins"/>
    <property type="match status" value="1"/>
</dbReference>
<dbReference type="EMBL" id="RPDH01000002">
    <property type="protein sequence ID" value="RPE08864.1"/>
    <property type="molecule type" value="Genomic_DNA"/>
</dbReference>
<dbReference type="InterPro" id="IPR011662">
    <property type="entry name" value="Secretin/TonB_short_N"/>
</dbReference>
<dbReference type="Proteomes" id="UP000278351">
    <property type="component" value="Unassembled WGS sequence"/>
</dbReference>
<comment type="similarity">
    <text evidence="4">Belongs to the TonB-dependent receptor family.</text>
</comment>
<keyword evidence="8" id="KW-1185">Reference proteome</keyword>
<dbReference type="NCBIfam" id="TIGR04057">
    <property type="entry name" value="SusC_RagA_signa"/>
    <property type="match status" value="1"/>
</dbReference>